<keyword evidence="1" id="KW-0812">Transmembrane</keyword>
<proteinExistence type="predicted"/>
<dbReference type="Proteomes" id="UP000016928">
    <property type="component" value="Unassembled WGS sequence"/>
</dbReference>
<sequence length="111" mass="12933">FYKDKRIPSNPAWFALTVTGTTFIVIRMALCAQVIDGISQERRLVFYGTDKPRMFWLQPEGRRIGDQEFDGFAYNQIKTDYITSWKRSGLKPGCYRCVWFALAFSIGSWVM</sequence>
<reference evidence="3" key="1">
    <citation type="submission" date="2012-09" db="EMBL/GenBank/DDBJ databases">
        <title>Genome sequencing and comparative transcriptomics of race 1 and race 4 of banana pathogen: Fusarium oxysporum f. sp. cubense.</title>
        <authorList>
            <person name="Fang X."/>
            <person name="Huang J."/>
        </authorList>
    </citation>
    <scope>NUCLEOTIDE SEQUENCE [LARGE SCALE GENOMIC DNA]</scope>
    <source>
        <strain evidence="3">race 1</strain>
    </source>
</reference>
<keyword evidence="1" id="KW-1133">Transmembrane helix</keyword>
<dbReference type="EMBL" id="KB730504">
    <property type="protein sequence ID" value="ENH65185.1"/>
    <property type="molecule type" value="Genomic_DNA"/>
</dbReference>
<gene>
    <name evidence="2" type="ORF">FOC1_g10006038</name>
</gene>
<evidence type="ECO:0000256" key="1">
    <source>
        <dbReference type="SAM" id="Phobius"/>
    </source>
</evidence>
<reference evidence="3" key="2">
    <citation type="journal article" date="2014" name="PLoS ONE">
        <title>Genome and Transcriptome Analysis of the Fungal Pathogen Fusarium oxysporum f. sp. cubense Causing Banana Vascular Wilt Disease.</title>
        <authorList>
            <person name="Guo L."/>
            <person name="Han L."/>
            <person name="Yang L."/>
            <person name="Zeng H."/>
            <person name="Fan D."/>
            <person name="Zhu Y."/>
            <person name="Feng Y."/>
            <person name="Wang G."/>
            <person name="Peng C."/>
            <person name="Jiang X."/>
            <person name="Zhou D."/>
            <person name="Ni P."/>
            <person name="Liang C."/>
            <person name="Liu L."/>
            <person name="Wang J."/>
            <person name="Mao C."/>
            <person name="Fang X."/>
            <person name="Peng M."/>
            <person name="Huang J."/>
        </authorList>
    </citation>
    <scope>NUCLEOTIDE SEQUENCE [LARGE SCALE GENOMIC DNA]</scope>
    <source>
        <strain evidence="3">race 1</strain>
    </source>
</reference>
<feature type="transmembrane region" description="Helical" evidence="1">
    <location>
        <begin position="12"/>
        <end position="35"/>
    </location>
</feature>
<feature type="non-terminal residue" evidence="2">
    <location>
        <position position="1"/>
    </location>
</feature>
<dbReference type="AlphaFoldDB" id="N4U5E6"/>
<accession>N4U5E6</accession>
<dbReference type="STRING" id="1229664.N4U5E6"/>
<dbReference type="OrthoDB" id="7464126at2759"/>
<organism evidence="2 3">
    <name type="scientific">Fusarium oxysporum f. sp. cubense (strain race 1)</name>
    <name type="common">Panama disease fungus</name>
    <dbReference type="NCBI Taxonomy" id="1229664"/>
    <lineage>
        <taxon>Eukaryota</taxon>
        <taxon>Fungi</taxon>
        <taxon>Dikarya</taxon>
        <taxon>Ascomycota</taxon>
        <taxon>Pezizomycotina</taxon>
        <taxon>Sordariomycetes</taxon>
        <taxon>Hypocreomycetidae</taxon>
        <taxon>Hypocreales</taxon>
        <taxon>Nectriaceae</taxon>
        <taxon>Fusarium</taxon>
        <taxon>Fusarium oxysporum species complex</taxon>
    </lineage>
</organism>
<name>N4U5E6_FUSC1</name>
<protein>
    <submittedName>
        <fullName evidence="2">Uncharacterized protein</fullName>
    </submittedName>
</protein>
<keyword evidence="1" id="KW-0472">Membrane</keyword>
<dbReference type="HOGENOM" id="CLU_2176985_0_0_1"/>
<evidence type="ECO:0000313" key="3">
    <source>
        <dbReference type="Proteomes" id="UP000016928"/>
    </source>
</evidence>
<evidence type="ECO:0000313" key="2">
    <source>
        <dbReference type="EMBL" id="ENH65185.1"/>
    </source>
</evidence>
<dbReference type="VEuPathDB" id="FungiDB:FOC1_g10006038"/>